<dbReference type="PROSITE" id="PS01230">
    <property type="entry name" value="TRMA_1"/>
    <property type="match status" value="1"/>
</dbReference>
<dbReference type="Pfam" id="PF05958">
    <property type="entry name" value="tRNA_U5-meth_tr"/>
    <property type="match status" value="1"/>
</dbReference>
<feature type="binding site" evidence="4">
    <location>
        <position position="295"/>
    </location>
    <ligand>
        <name>S-adenosyl-L-methionine</name>
        <dbReference type="ChEBI" id="CHEBI:59789"/>
    </ligand>
</feature>
<feature type="active site" description="Nucleophile" evidence="4">
    <location>
        <position position="422"/>
    </location>
</feature>
<protein>
    <submittedName>
        <fullName evidence="7">RNA methyltransferase, TrmA family</fullName>
    </submittedName>
</protein>
<dbReference type="Pfam" id="PF01938">
    <property type="entry name" value="TRAM"/>
    <property type="match status" value="1"/>
</dbReference>
<accession>E6VXE4</accession>
<dbReference type="GO" id="GO:0070475">
    <property type="term" value="P:rRNA base methylation"/>
    <property type="evidence" value="ECO:0007669"/>
    <property type="project" value="TreeGrafter"/>
</dbReference>
<dbReference type="eggNOG" id="COG2265">
    <property type="taxonomic scope" value="Bacteria"/>
</dbReference>
<dbReference type="InterPro" id="IPR012340">
    <property type="entry name" value="NA-bd_OB-fold"/>
</dbReference>
<dbReference type="STRING" id="643562.Daes_2764"/>
<gene>
    <name evidence="7" type="ordered locus">Daes_2764</name>
</gene>
<organism evidence="7 8">
    <name type="scientific">Pseudodesulfovibrio aespoeensis (strain ATCC 700646 / DSM 10631 / Aspo-2)</name>
    <name type="common">Desulfovibrio aespoeensis</name>
    <dbReference type="NCBI Taxonomy" id="643562"/>
    <lineage>
        <taxon>Bacteria</taxon>
        <taxon>Pseudomonadati</taxon>
        <taxon>Thermodesulfobacteriota</taxon>
        <taxon>Desulfovibrionia</taxon>
        <taxon>Desulfovibrionales</taxon>
        <taxon>Desulfovibrionaceae</taxon>
    </lineage>
</organism>
<evidence type="ECO:0000313" key="8">
    <source>
        <dbReference type="Proteomes" id="UP000002191"/>
    </source>
</evidence>
<evidence type="ECO:0000256" key="4">
    <source>
        <dbReference type="PROSITE-ProRule" id="PRU01024"/>
    </source>
</evidence>
<feature type="domain" description="TRAM" evidence="6">
    <location>
        <begin position="2"/>
        <end position="60"/>
    </location>
</feature>
<name>E6VXE4_PSEA9</name>
<dbReference type="InterPro" id="IPR010280">
    <property type="entry name" value="U5_MeTrfase_fam"/>
</dbReference>
<dbReference type="AlphaFoldDB" id="E6VXE4"/>
<dbReference type="InterPro" id="IPR030391">
    <property type="entry name" value="MeTrfase_TrmA_CS"/>
</dbReference>
<keyword evidence="3 4" id="KW-0949">S-adenosyl-L-methionine</keyword>
<evidence type="ECO:0000313" key="7">
    <source>
        <dbReference type="EMBL" id="ADU63760.1"/>
    </source>
</evidence>
<reference evidence="7 8" key="2">
    <citation type="journal article" date="2014" name="Genome Announc.">
        <title>Complete Genome Sequence of the Subsurface, Mesophilic Sulfate-Reducing Bacterium Desulfovibrio aespoeensis Aspo-2.</title>
        <authorList>
            <person name="Pedersen K."/>
            <person name="Bengtsson A."/>
            <person name="Edlund J."/>
            <person name="Rabe L."/>
            <person name="Hazen T."/>
            <person name="Chakraborty R."/>
            <person name="Goodwin L."/>
            <person name="Shapiro N."/>
        </authorList>
    </citation>
    <scope>NUCLEOTIDE SEQUENCE [LARGE SCALE GENOMIC DNA]</scope>
    <source>
        <strain evidence="8">ATCC 700646 / DSM 10631 / Aspo-2</strain>
    </source>
</reference>
<dbReference type="PROSITE" id="PS50926">
    <property type="entry name" value="TRAM"/>
    <property type="match status" value="1"/>
</dbReference>
<comment type="similarity">
    <text evidence="4">Belongs to the class I-like SAM-binding methyltransferase superfamily. RNA M5U methyltransferase family.</text>
</comment>
<proteinExistence type="inferred from homology"/>
<keyword evidence="1 4" id="KW-0489">Methyltransferase</keyword>
<dbReference type="SUPFAM" id="SSF53335">
    <property type="entry name" value="S-adenosyl-L-methionine-dependent methyltransferases"/>
    <property type="match status" value="1"/>
</dbReference>
<evidence type="ECO:0000256" key="3">
    <source>
        <dbReference type="ARBA" id="ARBA00022691"/>
    </source>
</evidence>
<evidence type="ECO:0000259" key="6">
    <source>
        <dbReference type="PROSITE" id="PS50926"/>
    </source>
</evidence>
<dbReference type="SUPFAM" id="SSF50249">
    <property type="entry name" value="Nucleic acid-binding proteins"/>
    <property type="match status" value="1"/>
</dbReference>
<dbReference type="CDD" id="cd02440">
    <property type="entry name" value="AdoMet_MTases"/>
    <property type="match status" value="1"/>
</dbReference>
<dbReference type="RefSeq" id="WP_013515666.1">
    <property type="nucleotide sequence ID" value="NC_014844.1"/>
</dbReference>
<sequence>MPLPKDSLVQCEIESLAYGGRGVAHVDGMAVFVAGGLPGDTVSARITRSKKRFAEGVAEAVLTPSIHRVEPLCAHFGTCGGCALQHLAYPEQLAQKNAQVAAALTRIGGVQDLVMDAPAGSPDIWGYRNKMEFAFEQREDGLHLGLREPTPEGSNRPGPVLDIDQCHLCAAWDVEIMVAVRQFCAATGVPAYNPATESGFWRHLVIRHAAAGEVMVHLITARDERKDNLIKDMAELFLQRFPELASFVHSTRVKRTTVAFGEKIVYSLGNAFVEERLARGEREVRYRLSPNAFFQTNTGGASELFGTVAEFCALSDTHVLLDLYCGTGAIGIYLAGEAGRVIGYEQSEEAVTKARESARLNGLTNCSFVSGSLEQGIPGFAGSGDQAVPDVVVVDPPRSGMHEKTAEALLALGAPRIVAVSCDPATLARDVKRLADRYHVTRVRAVDMFPHTHHIETVALLELRA</sequence>
<dbReference type="GO" id="GO:0070041">
    <property type="term" value="F:rRNA (uridine-C5-)-methyltransferase activity"/>
    <property type="evidence" value="ECO:0007669"/>
    <property type="project" value="TreeGrafter"/>
</dbReference>
<dbReference type="Gene3D" id="2.40.50.1070">
    <property type="match status" value="1"/>
</dbReference>
<dbReference type="HOGENOM" id="CLU_014689_7_2_7"/>
<keyword evidence="8" id="KW-1185">Reference proteome</keyword>
<feature type="binding site" evidence="4">
    <location>
        <position position="395"/>
    </location>
    <ligand>
        <name>S-adenosyl-L-methionine</name>
        <dbReference type="ChEBI" id="CHEBI:59789"/>
    </ligand>
</feature>
<dbReference type="Gene3D" id="2.40.50.140">
    <property type="entry name" value="Nucleic acid-binding proteins"/>
    <property type="match status" value="1"/>
</dbReference>
<feature type="binding site" evidence="4">
    <location>
        <position position="324"/>
    </location>
    <ligand>
        <name>S-adenosyl-L-methionine</name>
        <dbReference type="ChEBI" id="CHEBI:59789"/>
    </ligand>
</feature>
<dbReference type="Gene3D" id="3.40.50.150">
    <property type="entry name" value="Vaccinia Virus protein VP39"/>
    <property type="match status" value="1"/>
</dbReference>
<dbReference type="InterPro" id="IPR030390">
    <property type="entry name" value="MeTrfase_TrmA_AS"/>
</dbReference>
<keyword evidence="2 4" id="KW-0808">Transferase</keyword>
<dbReference type="InterPro" id="IPR002792">
    <property type="entry name" value="TRAM_dom"/>
</dbReference>
<dbReference type="PANTHER" id="PTHR11061:SF30">
    <property type="entry name" value="TRNA (URACIL(54)-C(5))-METHYLTRANSFERASE"/>
    <property type="match status" value="1"/>
</dbReference>
<dbReference type="OrthoDB" id="9804590at2"/>
<evidence type="ECO:0000256" key="5">
    <source>
        <dbReference type="PROSITE-ProRule" id="PRU10015"/>
    </source>
</evidence>
<feature type="active site" evidence="5">
    <location>
        <position position="422"/>
    </location>
</feature>
<dbReference type="PROSITE" id="PS01231">
    <property type="entry name" value="TRMA_2"/>
    <property type="match status" value="1"/>
</dbReference>
<reference evidence="8" key="1">
    <citation type="submission" date="2010-12" db="EMBL/GenBank/DDBJ databases">
        <title>Complete sequence of Desulfovibrio aespoeensis Aspo-2.</title>
        <authorList>
            <consortium name="US DOE Joint Genome Institute"/>
            <person name="Lucas S."/>
            <person name="Copeland A."/>
            <person name="Lapidus A."/>
            <person name="Cheng J.-F."/>
            <person name="Goodwin L."/>
            <person name="Pitluck S."/>
            <person name="Chertkov O."/>
            <person name="Misra M."/>
            <person name="Detter J.C."/>
            <person name="Han C."/>
            <person name="Tapia R."/>
            <person name="Land M."/>
            <person name="Hauser L."/>
            <person name="Kyrpides N."/>
            <person name="Ivanova N."/>
            <person name="Ovchinnikova G."/>
            <person name="Pedersen K."/>
            <person name="Jagevall S."/>
            <person name="Hazen T."/>
            <person name="Woyke T."/>
        </authorList>
    </citation>
    <scope>NUCLEOTIDE SEQUENCE [LARGE SCALE GENOMIC DNA]</scope>
    <source>
        <strain evidence="8">ATCC 700646 / DSM 10631 / Aspo-2</strain>
    </source>
</reference>
<evidence type="ECO:0000256" key="1">
    <source>
        <dbReference type="ARBA" id="ARBA00022603"/>
    </source>
</evidence>
<dbReference type="EMBL" id="CP002431">
    <property type="protein sequence ID" value="ADU63760.1"/>
    <property type="molecule type" value="Genomic_DNA"/>
</dbReference>
<feature type="binding site" evidence="4">
    <location>
        <position position="345"/>
    </location>
    <ligand>
        <name>S-adenosyl-L-methionine</name>
        <dbReference type="ChEBI" id="CHEBI:59789"/>
    </ligand>
</feature>
<dbReference type="FunFam" id="3.40.50.150:FF:000009">
    <property type="entry name" value="23S rRNA (Uracil(1939)-C(5))-methyltransferase RlmD"/>
    <property type="match status" value="1"/>
</dbReference>
<dbReference type="PANTHER" id="PTHR11061">
    <property type="entry name" value="RNA M5U METHYLTRANSFERASE"/>
    <property type="match status" value="1"/>
</dbReference>
<dbReference type="Proteomes" id="UP000002191">
    <property type="component" value="Chromosome"/>
</dbReference>
<dbReference type="KEGG" id="das:Daes_2764"/>
<dbReference type="InterPro" id="IPR029063">
    <property type="entry name" value="SAM-dependent_MTases_sf"/>
</dbReference>
<evidence type="ECO:0000256" key="2">
    <source>
        <dbReference type="ARBA" id="ARBA00022679"/>
    </source>
</evidence>
<dbReference type="PROSITE" id="PS51687">
    <property type="entry name" value="SAM_MT_RNA_M5U"/>
    <property type="match status" value="1"/>
</dbReference>
<dbReference type="NCBIfam" id="TIGR00479">
    <property type="entry name" value="rumA"/>
    <property type="match status" value="1"/>
</dbReference>